<feature type="region of interest" description="Disordered" evidence="1">
    <location>
        <begin position="213"/>
        <end position="241"/>
    </location>
</feature>
<keyword evidence="3" id="KW-1185">Reference proteome</keyword>
<dbReference type="RefSeq" id="XP_028476350.1">
    <property type="nucleotide sequence ID" value="XM_028623417.1"/>
</dbReference>
<comment type="caution">
    <text evidence="2">The sequence shown here is derived from an EMBL/GenBank/DDBJ whole genome shotgun (WGS) entry which is preliminary data.</text>
</comment>
<feature type="compositionally biased region" description="Polar residues" evidence="1">
    <location>
        <begin position="135"/>
        <end position="153"/>
    </location>
</feature>
<proteinExistence type="predicted"/>
<evidence type="ECO:0000313" key="3">
    <source>
        <dbReference type="Proteomes" id="UP000279236"/>
    </source>
</evidence>
<accession>A0A427XSU6</accession>
<organism evidence="2 3">
    <name type="scientific">Apiotrichum porosum</name>
    <dbReference type="NCBI Taxonomy" id="105984"/>
    <lineage>
        <taxon>Eukaryota</taxon>
        <taxon>Fungi</taxon>
        <taxon>Dikarya</taxon>
        <taxon>Basidiomycota</taxon>
        <taxon>Agaricomycotina</taxon>
        <taxon>Tremellomycetes</taxon>
        <taxon>Trichosporonales</taxon>
        <taxon>Trichosporonaceae</taxon>
        <taxon>Apiotrichum</taxon>
    </lineage>
</organism>
<feature type="region of interest" description="Disordered" evidence="1">
    <location>
        <begin position="262"/>
        <end position="415"/>
    </location>
</feature>
<reference evidence="2 3" key="1">
    <citation type="submission" date="2018-11" db="EMBL/GenBank/DDBJ databases">
        <title>Genome sequence of Apiotrichum porosum DSM 27194.</title>
        <authorList>
            <person name="Aliyu H."/>
            <person name="Gorte O."/>
            <person name="Ochsenreither K."/>
        </authorList>
    </citation>
    <scope>NUCLEOTIDE SEQUENCE [LARGE SCALE GENOMIC DNA]</scope>
    <source>
        <strain evidence="2 3">DSM 27194</strain>
    </source>
</reference>
<feature type="region of interest" description="Disordered" evidence="1">
    <location>
        <begin position="99"/>
        <end position="153"/>
    </location>
</feature>
<name>A0A427XSU6_9TREE</name>
<dbReference type="AlphaFoldDB" id="A0A427XSU6"/>
<gene>
    <name evidence="2" type="ORF">EHS24_008092</name>
</gene>
<evidence type="ECO:0000256" key="1">
    <source>
        <dbReference type="SAM" id="MobiDB-lite"/>
    </source>
</evidence>
<feature type="compositionally biased region" description="Basic and acidic residues" evidence="1">
    <location>
        <begin position="106"/>
        <end position="123"/>
    </location>
</feature>
<dbReference type="OrthoDB" id="2592339at2759"/>
<feature type="compositionally biased region" description="Polar residues" evidence="1">
    <location>
        <begin position="319"/>
        <end position="338"/>
    </location>
</feature>
<evidence type="ECO:0000313" key="2">
    <source>
        <dbReference type="EMBL" id="RSH81895.1"/>
    </source>
</evidence>
<protein>
    <submittedName>
        <fullName evidence="2">Uncharacterized protein</fullName>
    </submittedName>
</protein>
<dbReference type="Proteomes" id="UP000279236">
    <property type="component" value="Unassembled WGS sequence"/>
</dbReference>
<dbReference type="EMBL" id="RSCE01000006">
    <property type="protein sequence ID" value="RSH81895.1"/>
    <property type="molecule type" value="Genomic_DNA"/>
</dbReference>
<sequence>MSLTAAENEHRWTGATVRAAGTEQVSALLPPRTPEQRTVLGKARAYQCYCGTNVVDKSDSYCSQNCARNDAFSSLTHTRGASIGRGLADALKAHQQLLQEPFDDEASSRRMARTDHRREERREERRRRRPDPTTDGGNLSPVSFRASSALSNLSPSRVPELVSSHSRNTSNASSIFSLASGGSLSRNPSTSSSRHPNAASMLIDDAIMEDDGEDLDIGSHRSTLKAQSRRRNHASSPKLTVATDMRVHDMLDELINMEQDFRVSESPEPEFEERLASPSTPIQFTPLHNRPPRTPSPVLGGQPSMPPPAPNAPDRRSSLVHSRPSSGFVHQSSLSESHTALYLATASPMPSKNSRHRRSASPKFSVRRSISFTPSAAGPAFARAPRSRLDSPNVTPVHRRHVTPTAHHPAMDGWRFPTSNNVTPTRPAFSTPGEPASPIQPSLLWPDENADLGPAWSPGRTIRAPTTHISPPRSALRLGDLIRSGSTNDIDMDDSDDRSATIRGSILMAPVPPFAQRGW</sequence>
<dbReference type="GeneID" id="39592635"/>